<protein>
    <submittedName>
        <fullName evidence="3">Uncharacterized protein</fullName>
    </submittedName>
</protein>
<dbReference type="EMBL" id="LN714483">
    <property type="protein sequence ID" value="CEL67308.1"/>
    <property type="molecule type" value="Genomic_DNA"/>
</dbReference>
<dbReference type="AlphaFoldDB" id="A0A0F7UBS9"/>
<dbReference type="PANTHER" id="PTHR15323">
    <property type="entry name" value="D123 PROTEIN"/>
    <property type="match status" value="1"/>
</dbReference>
<gene>
    <name evidence="3" type="ORF">BN1204_031090</name>
</gene>
<feature type="region of interest" description="Disordered" evidence="2">
    <location>
        <begin position="751"/>
        <end position="826"/>
    </location>
</feature>
<feature type="compositionally biased region" description="Basic and acidic residues" evidence="2">
    <location>
        <begin position="98"/>
        <end position="110"/>
    </location>
</feature>
<reference evidence="3" key="1">
    <citation type="journal article" date="2015" name="PLoS ONE">
        <title>Comprehensive Evaluation of Toxoplasma gondii VEG and Neospora caninum LIV Genomes with Tachyzoite Stage Transcriptome and Proteome Defines Novel Transcript Features.</title>
        <authorList>
            <person name="Ramaprasad A."/>
            <person name="Mourier T."/>
            <person name="Naeem R."/>
            <person name="Malas T.B."/>
            <person name="Moussa E."/>
            <person name="Panigrahi A."/>
            <person name="Vermont S.J."/>
            <person name="Otto T.D."/>
            <person name="Wastling J."/>
            <person name="Pain A."/>
        </authorList>
    </citation>
    <scope>NUCLEOTIDE SEQUENCE</scope>
    <source>
        <strain evidence="3">Liverpool</strain>
    </source>
</reference>
<feature type="compositionally biased region" description="Low complexity" evidence="2">
    <location>
        <begin position="545"/>
        <end position="556"/>
    </location>
</feature>
<feature type="compositionally biased region" description="Basic and acidic residues" evidence="2">
    <location>
        <begin position="798"/>
        <end position="812"/>
    </location>
</feature>
<dbReference type="GO" id="GO:0005737">
    <property type="term" value="C:cytoplasm"/>
    <property type="evidence" value="ECO:0007669"/>
    <property type="project" value="TreeGrafter"/>
</dbReference>
<proteinExistence type="inferred from homology"/>
<feature type="region of interest" description="Disordered" evidence="2">
    <location>
        <begin position="98"/>
        <end position="135"/>
    </location>
</feature>
<name>A0A0F7UBS9_NEOCL</name>
<evidence type="ECO:0000256" key="1">
    <source>
        <dbReference type="ARBA" id="ARBA00011047"/>
    </source>
</evidence>
<feature type="region of interest" description="Disordered" evidence="2">
    <location>
        <begin position="424"/>
        <end position="454"/>
    </location>
</feature>
<dbReference type="PANTHER" id="PTHR15323:SF6">
    <property type="entry name" value="CELL DIVISION CYCLE PROTEIN 123 HOMOLOG"/>
    <property type="match status" value="1"/>
</dbReference>
<feature type="region of interest" description="Disordered" evidence="2">
    <location>
        <begin position="499"/>
        <end position="648"/>
    </location>
</feature>
<feature type="region of interest" description="Disordered" evidence="2">
    <location>
        <begin position="1062"/>
        <end position="1096"/>
    </location>
</feature>
<feature type="compositionally biased region" description="Low complexity" evidence="2">
    <location>
        <begin position="502"/>
        <end position="512"/>
    </location>
</feature>
<accession>A0A0F7UBS9</accession>
<feature type="region of interest" description="Disordered" evidence="2">
    <location>
        <begin position="842"/>
        <end position="897"/>
    </location>
</feature>
<feature type="compositionally biased region" description="Basic and acidic residues" evidence="2">
    <location>
        <begin position="615"/>
        <end position="625"/>
    </location>
</feature>
<comment type="similarity">
    <text evidence="1">Belongs to the CDC123 family.</text>
</comment>
<feature type="region of interest" description="Disordered" evidence="2">
    <location>
        <begin position="1"/>
        <end position="35"/>
    </location>
</feature>
<dbReference type="InterPro" id="IPR009772">
    <property type="entry name" value="CDC123"/>
</dbReference>
<feature type="compositionally biased region" description="Polar residues" evidence="2">
    <location>
        <begin position="751"/>
        <end position="761"/>
    </location>
</feature>
<evidence type="ECO:0000256" key="2">
    <source>
        <dbReference type="SAM" id="MobiDB-lite"/>
    </source>
</evidence>
<sequence>MMELSEQDSAAPASRCAANDARMTGSPQSGESLQKAFETRLQVPPGKALAFLMFLQDHYRTNTTFFLDADQKVPLTYSRIRELHGGASAEALMGRTRSFKEGCRPTDERGSQTLSRNIDGGNQDGGEPNAPTPVRVAASSDGAECWCKSLLSLKGTLAIPVHLSRSGSSKEMEEEAQKAAEFLRAGPQDRLSLREGLLTRAILNCEVEIGAAGHLRVWPRNGIADPADEILAREHQAHVERRFAESVRSMEETRQRAAWVSEAKPEDGHTSAQGAQEAAQGVSLQLVNLKSGEAEPGEKCVRCSFSDRTGLARFRETVASALGPDFWPRDGDEERAPDRRGTEVRGTFAGAQPLLRQLLFVLWGPADSTFTEEVLACRPSVWRSRLAVCADCSGVKRVCCGPRTCRLGGCCGCCIRQAGKTAIQPNGPSGDEPSGGHSRSLLERPEAATTAPGERGEDALNFVEFFGCTCSRFRSCVVPIADDDVAVYLDEDSLLLPEDASKGGQAASDSDSGGAGNSGFRRGKKDGRLVNYTFAPPASDESGSDDSWNYEPSSSSSDEDSDDPDCTPCRPPGANPVVDLPASAPRRRLVKESEAEGGGPGASCSRSEDAPSTAEGRDGNGETHGPRAKSGGTGSRPRRSPLHTGDAVRHFSRRIDRAIALLGGSCVPLVNSVCPTDARWMVAGATFTNRTSAFGSATTSVSTSCSSMAFCCSHAWEVLLLLKSSQHVSDALARPLHGCVDLLLELPRGLSSPSEQNSGAAASSDPASLPGGGRAGQPDAGCVSDAAGENQEASPGKAEQKEGRRATEEMRLRRAGTGGAASSAHAIREYSRHRVALSLWADGEDGDKTGGADCQGPSNPRPSEDEGNCGRSSLSSESKVFGKRGVDTQSTGQKGGNPVCCSAPLPVSAMAWRERVTVLDELTLVETKRLEEGMEFRCFINGGQVVGVSQRYLQDYFPFLVNKPQLQARVKRAIAAFVECAVLGSEASGASKNTLKKQPFLRRFVIDVYVQRRQKREEGRTAGEELPGRFKCWLLNVLPWGSKTEPLLFTWDELRTLSYTSPVASSSVNDESGLPSVGRGAEAQSAAPSESDLPDLRIIEDPEDAHASLRDGTLQLPKELQDIARVAGGRGIERGGPSLDDLLYDLQAAHADALRSQKKHATKQGKDQ</sequence>
<evidence type="ECO:0000313" key="3">
    <source>
        <dbReference type="EMBL" id="CEL67308.1"/>
    </source>
</evidence>
<organism evidence="3">
    <name type="scientific">Neospora caninum (strain Liverpool)</name>
    <dbReference type="NCBI Taxonomy" id="572307"/>
    <lineage>
        <taxon>Eukaryota</taxon>
        <taxon>Sar</taxon>
        <taxon>Alveolata</taxon>
        <taxon>Apicomplexa</taxon>
        <taxon>Conoidasida</taxon>
        <taxon>Coccidia</taxon>
        <taxon>Eucoccidiorida</taxon>
        <taxon>Eimeriorina</taxon>
        <taxon>Sarcocystidae</taxon>
        <taxon>Neospora</taxon>
    </lineage>
</organism>
<dbReference type="Pfam" id="PF07065">
    <property type="entry name" value="D123"/>
    <property type="match status" value="1"/>
</dbReference>